<dbReference type="InterPro" id="IPR013783">
    <property type="entry name" value="Ig-like_fold"/>
</dbReference>
<keyword evidence="3" id="KW-0732">Signal</keyword>
<keyword evidence="1" id="KW-0677">Repeat</keyword>
<dbReference type="SMART" id="SM00060">
    <property type="entry name" value="FN3"/>
    <property type="match status" value="2"/>
</dbReference>
<evidence type="ECO:0000256" key="1">
    <source>
        <dbReference type="ARBA" id="ARBA00022737"/>
    </source>
</evidence>
<proteinExistence type="predicted"/>
<dbReference type="SUPFAM" id="SSF49265">
    <property type="entry name" value="Fibronectin type III"/>
    <property type="match status" value="1"/>
</dbReference>
<dbReference type="InterPro" id="IPR001590">
    <property type="entry name" value="Peptidase_M12B"/>
</dbReference>
<sequence>MKYNKSITAAFIMTAMMPVVQTPAIAGDAPQLIGQNHAQNGRSAPELFDDIGVDQTSHISLPAKAVAARNRAVQVHTDLMWSDALTLTLFDDVVVTAVRDRLIDKVKGSTTWIGHVEGELDSAVFLTIRGRTMSGTVRIGEDLYEINFRGNNLHEITKIDPGKNPNFDDDAKSVEDFIAAGGEIDSATSSEPLAANAETNAGTVIDVMVVYTPNARANASGQSGIEAKIINAVAMANQAYLNSQIDMQINLVHMAEVSYTESGSMSTSLQDITGTSDGKMDAVHSLRNQYGADQVVLITTDTSACGTGYLMSNPSTSFAPYAFSIVHDDSRYSCLSNHTLAHELGHNQGDHHDRSNASTSGAYEYSYGYRLCETGGFRTVMSYSCSGGVRVGHFSNPNVIYNGEYTGTSADDNARSMSNTKAIVAAFRGSVDTSTPTAPSNLTASALSDTEIVINWADNSNNETGFRLERSADSVNWAEVAVVDSNVSSFTDNGLVAETTYQYRARAYNSNGNSNYSNIGSATTDATVVETCIHNAPSLTLAPTSVYSQAGASITFDVSLTNGDSSVCGVTTFTLTSSDGATLGSYSLSAGSYINTSWSTNAPLADGIATKSVTATAAEHNDVTQSATIIVDGTAPTAPANVTAAEKRKNQVAISWNSSTDSGSGLDHYAVMRDGVLIAETGSTNYNDKPGSGTFTYTVTAFDKVGNAQSSTTSITVGNSSGGGSNKGGGKGNNDKKK</sequence>
<evidence type="ECO:0000256" key="3">
    <source>
        <dbReference type="SAM" id="SignalP"/>
    </source>
</evidence>
<accession>A0AAU7P020</accession>
<feature type="domain" description="Peptidase M12B" evidence="4">
    <location>
        <begin position="203"/>
        <end position="396"/>
    </location>
</feature>
<dbReference type="KEGG" id="mech:Q9L42_008585"/>
<dbReference type="Gene3D" id="3.40.390.10">
    <property type="entry name" value="Collagenase (Catalytic Domain)"/>
    <property type="match status" value="1"/>
</dbReference>
<dbReference type="Proteomes" id="UP001225378">
    <property type="component" value="Chromosome"/>
</dbReference>
<dbReference type="Pfam" id="PF13688">
    <property type="entry name" value="Reprolysin_5"/>
    <property type="match status" value="1"/>
</dbReference>
<evidence type="ECO:0000259" key="4">
    <source>
        <dbReference type="PROSITE" id="PS50215"/>
    </source>
</evidence>
<dbReference type="SUPFAM" id="SSF55486">
    <property type="entry name" value="Metalloproteases ('zincins'), catalytic domain"/>
    <property type="match status" value="1"/>
</dbReference>
<feature type="compositionally biased region" description="Gly residues" evidence="2">
    <location>
        <begin position="720"/>
        <end position="732"/>
    </location>
</feature>
<dbReference type="CDD" id="cd00063">
    <property type="entry name" value="FN3"/>
    <property type="match status" value="2"/>
</dbReference>
<evidence type="ECO:0000313" key="6">
    <source>
        <dbReference type="EMBL" id="XBS22166.1"/>
    </source>
</evidence>
<dbReference type="RefSeq" id="WP_305908854.1">
    <property type="nucleotide sequence ID" value="NZ_CP157743.1"/>
</dbReference>
<protein>
    <submittedName>
        <fullName evidence="6">Reprolysin-like metallopeptidase</fullName>
    </submittedName>
</protein>
<dbReference type="Pfam" id="PF00041">
    <property type="entry name" value="fn3"/>
    <property type="match status" value="1"/>
</dbReference>
<name>A0AAU7P020_9GAMM</name>
<dbReference type="AlphaFoldDB" id="A0AAU7P020"/>
<evidence type="ECO:0000313" key="7">
    <source>
        <dbReference type="Proteomes" id="UP001225378"/>
    </source>
</evidence>
<evidence type="ECO:0000256" key="2">
    <source>
        <dbReference type="SAM" id="MobiDB-lite"/>
    </source>
</evidence>
<feature type="chain" id="PRO_5043873834" evidence="3">
    <location>
        <begin position="27"/>
        <end position="738"/>
    </location>
</feature>
<dbReference type="InterPro" id="IPR024079">
    <property type="entry name" value="MetalloPept_cat_dom_sf"/>
</dbReference>
<dbReference type="InterPro" id="IPR050964">
    <property type="entry name" value="Striated_Muscle_Regulatory"/>
</dbReference>
<feature type="signal peptide" evidence="3">
    <location>
        <begin position="1"/>
        <end position="26"/>
    </location>
</feature>
<organism evidence="6 7">
    <name type="scientific">Methylomarinum roseum</name>
    <dbReference type="NCBI Taxonomy" id="3067653"/>
    <lineage>
        <taxon>Bacteria</taxon>
        <taxon>Pseudomonadati</taxon>
        <taxon>Pseudomonadota</taxon>
        <taxon>Gammaproteobacteria</taxon>
        <taxon>Methylococcales</taxon>
        <taxon>Methylococcaceae</taxon>
        <taxon>Methylomarinum</taxon>
    </lineage>
</organism>
<dbReference type="EMBL" id="CP157743">
    <property type="protein sequence ID" value="XBS22166.1"/>
    <property type="molecule type" value="Genomic_DNA"/>
</dbReference>
<dbReference type="InterPro" id="IPR003961">
    <property type="entry name" value="FN3_dom"/>
</dbReference>
<dbReference type="PANTHER" id="PTHR13817">
    <property type="entry name" value="TITIN"/>
    <property type="match status" value="1"/>
</dbReference>
<dbReference type="GO" id="GO:0004222">
    <property type="term" value="F:metalloendopeptidase activity"/>
    <property type="evidence" value="ECO:0007669"/>
    <property type="project" value="InterPro"/>
</dbReference>
<dbReference type="GO" id="GO:0006508">
    <property type="term" value="P:proteolysis"/>
    <property type="evidence" value="ECO:0007669"/>
    <property type="project" value="InterPro"/>
</dbReference>
<dbReference type="PROSITE" id="PS50215">
    <property type="entry name" value="ADAM_MEPRO"/>
    <property type="match status" value="1"/>
</dbReference>
<feature type="region of interest" description="Disordered" evidence="2">
    <location>
        <begin position="709"/>
        <end position="738"/>
    </location>
</feature>
<gene>
    <name evidence="6" type="ORF">Q9L42_008585</name>
</gene>
<reference evidence="6 7" key="1">
    <citation type="journal article" date="2024" name="Microbiology">
        <title>Methylomarinum rosea sp. nov., a novel halophilic methanotrophic bacterium from the hypersaline Lake Elton.</title>
        <authorList>
            <person name="Suleimanov R.Z."/>
            <person name="Oshkin I.Y."/>
            <person name="Danilova O.V."/>
            <person name="Suzina N.E."/>
            <person name="Dedysh S.N."/>
        </authorList>
    </citation>
    <scope>NUCLEOTIDE SEQUENCE [LARGE SCALE GENOMIC DNA]</scope>
    <source>
        <strain evidence="6 7">Ch1-1</strain>
    </source>
</reference>
<evidence type="ECO:0000259" key="5">
    <source>
        <dbReference type="PROSITE" id="PS50853"/>
    </source>
</evidence>
<dbReference type="Gene3D" id="2.60.40.10">
    <property type="entry name" value="Immunoglobulins"/>
    <property type="match status" value="2"/>
</dbReference>
<dbReference type="InterPro" id="IPR036116">
    <property type="entry name" value="FN3_sf"/>
</dbReference>
<keyword evidence="7" id="KW-1185">Reference proteome</keyword>
<dbReference type="PANTHER" id="PTHR13817:SF73">
    <property type="entry name" value="FIBRONECTIN TYPE-III DOMAIN-CONTAINING PROTEIN"/>
    <property type="match status" value="1"/>
</dbReference>
<dbReference type="PROSITE" id="PS50853">
    <property type="entry name" value="FN3"/>
    <property type="match status" value="1"/>
</dbReference>
<feature type="domain" description="Fibronectin type-III" evidence="5">
    <location>
        <begin position="438"/>
        <end position="527"/>
    </location>
</feature>